<feature type="region of interest" description="Disordered" evidence="1">
    <location>
        <begin position="281"/>
        <end position="321"/>
    </location>
</feature>
<organism evidence="3 4">
    <name type="scientific">Parvimonas parva</name>
    <dbReference type="NCBI Taxonomy" id="2769485"/>
    <lineage>
        <taxon>Bacteria</taxon>
        <taxon>Bacillati</taxon>
        <taxon>Bacillota</taxon>
        <taxon>Tissierellia</taxon>
        <taxon>Tissierellales</taxon>
        <taxon>Peptoniphilaceae</taxon>
        <taxon>Parvimonas</taxon>
    </lineage>
</organism>
<keyword evidence="4" id="KW-1185">Reference proteome</keyword>
<sequence length="321" mass="36898">MSEIGQEFNRNLTDGIKWGSKFGGLVGGTFISLLTALIFGVYNGYVNIKDNEKGGKDIDAGIDGKNENLALKQIANEYLGEIDYSELKDKAFELNSSLENFDKSVWEKYCKQYGLTYSAISEVGVDGKEKIKINVHEDKARDLEKVFIAYNNEMQSKERTKIINTQLKLVEDKAKEENLDVSSILEKYNNDSNFKNIIDENLVYFNELENSGEIKFKAVAFFMSDVGKRIGEFDENHPKYDILSKNIINEIKENTISNNFFDKKESEKKVELSNEEILDDPNVSKKVNNQKFNDMDKEIKERPDYKEQNVEKHKSHGEKSR</sequence>
<dbReference type="EMBL" id="JACVDA010000008">
    <property type="protein sequence ID" value="MBK1468448.1"/>
    <property type="molecule type" value="Genomic_DNA"/>
</dbReference>
<dbReference type="RefSeq" id="WP_201275371.1">
    <property type="nucleotide sequence ID" value="NZ_JACVDA010000008.1"/>
</dbReference>
<gene>
    <name evidence="3" type="ORF">IBJ83_03850</name>
</gene>
<comment type="caution">
    <text evidence="3">The sequence shown here is derived from an EMBL/GenBank/DDBJ whole genome shotgun (WGS) entry which is preliminary data.</text>
</comment>
<keyword evidence="2" id="KW-1133">Transmembrane helix</keyword>
<keyword evidence="2" id="KW-0472">Membrane</keyword>
<proteinExistence type="predicted"/>
<accession>A0ABS1C8L6</accession>
<feature type="compositionally biased region" description="Basic and acidic residues" evidence="1">
    <location>
        <begin position="293"/>
        <end position="321"/>
    </location>
</feature>
<dbReference type="Proteomes" id="UP000823123">
    <property type="component" value="Unassembled WGS sequence"/>
</dbReference>
<evidence type="ECO:0000256" key="2">
    <source>
        <dbReference type="SAM" id="Phobius"/>
    </source>
</evidence>
<reference evidence="3 4" key="1">
    <citation type="submission" date="2020-09" db="EMBL/GenBank/DDBJ databases">
        <title>Parvimonas S3374 sp. nov.</title>
        <authorList>
            <person name="Buhl M."/>
        </authorList>
    </citation>
    <scope>NUCLEOTIDE SEQUENCE [LARGE SCALE GENOMIC DNA]</scope>
    <source>
        <strain evidence="3 4">S3374</strain>
    </source>
</reference>
<feature type="transmembrane region" description="Helical" evidence="2">
    <location>
        <begin position="22"/>
        <end position="46"/>
    </location>
</feature>
<evidence type="ECO:0000313" key="4">
    <source>
        <dbReference type="Proteomes" id="UP000823123"/>
    </source>
</evidence>
<name>A0ABS1C8L6_9FIRM</name>
<evidence type="ECO:0000313" key="3">
    <source>
        <dbReference type="EMBL" id="MBK1468448.1"/>
    </source>
</evidence>
<keyword evidence="2" id="KW-0812">Transmembrane</keyword>
<evidence type="ECO:0000256" key="1">
    <source>
        <dbReference type="SAM" id="MobiDB-lite"/>
    </source>
</evidence>
<protein>
    <submittedName>
        <fullName evidence="3">Uncharacterized protein</fullName>
    </submittedName>
</protein>